<keyword evidence="3" id="KW-1185">Reference proteome</keyword>
<gene>
    <name evidence="2" type="ORF">BVRB_024060</name>
</gene>
<name>A0A0J8AZG7_BETVV</name>
<dbReference type="Gramene" id="KMS94174">
    <property type="protein sequence ID" value="KMS94174"/>
    <property type="gene ID" value="BVRB_024060"/>
</dbReference>
<evidence type="ECO:0000313" key="2">
    <source>
        <dbReference type="EMBL" id="KMS94174.1"/>
    </source>
</evidence>
<sequence length="260" mass="28436">MLVLALSLLAAVSTGAAPPYNVMFNEPYRTVSTVANTWYRMQTVRSSVSVSYMGMAQVPSNELSTRIIFTVHPDSDTSLSLPKVYIYQDRYLATNISTTFGNEMVIGPSVSLDTWFSFGISIGNGPDRNVQFYVANRVNTMVSNPTYSSKKVSLRGDMFTSSTAMTSVNVVTLSTNPVPVYVIRLSSIAVALSSDDFELYSTIYPPPYFYSIGAQIGGLSFERPSANLNISCPNNMTIVSVQQALYGRPIGMWPNFAPSP</sequence>
<accession>A0A0J8AZG7</accession>
<proteinExistence type="predicted"/>
<dbReference type="EMBL" id="KQ095564">
    <property type="protein sequence ID" value="KMS94174.1"/>
    <property type="molecule type" value="Genomic_DNA"/>
</dbReference>
<feature type="chain" id="PRO_5005294023" evidence="1">
    <location>
        <begin position="17"/>
        <end position="260"/>
    </location>
</feature>
<evidence type="ECO:0000256" key="1">
    <source>
        <dbReference type="SAM" id="SignalP"/>
    </source>
</evidence>
<evidence type="ECO:0000313" key="3">
    <source>
        <dbReference type="Proteomes" id="UP000035740"/>
    </source>
</evidence>
<feature type="non-terminal residue" evidence="2">
    <location>
        <position position="260"/>
    </location>
</feature>
<dbReference type="AlphaFoldDB" id="A0A0J8AZG7"/>
<dbReference type="Proteomes" id="UP000035740">
    <property type="component" value="Unassembled WGS sequence"/>
</dbReference>
<organism evidence="2 3">
    <name type="scientific">Beta vulgaris subsp. vulgaris</name>
    <name type="common">Beet</name>
    <dbReference type="NCBI Taxonomy" id="3555"/>
    <lineage>
        <taxon>Eukaryota</taxon>
        <taxon>Viridiplantae</taxon>
        <taxon>Streptophyta</taxon>
        <taxon>Embryophyta</taxon>
        <taxon>Tracheophyta</taxon>
        <taxon>Spermatophyta</taxon>
        <taxon>Magnoliopsida</taxon>
        <taxon>eudicotyledons</taxon>
        <taxon>Gunneridae</taxon>
        <taxon>Pentapetalae</taxon>
        <taxon>Caryophyllales</taxon>
        <taxon>Chenopodiaceae</taxon>
        <taxon>Betoideae</taxon>
        <taxon>Beta</taxon>
    </lineage>
</organism>
<protein>
    <submittedName>
        <fullName evidence="2">Uncharacterized protein</fullName>
    </submittedName>
</protein>
<feature type="signal peptide" evidence="1">
    <location>
        <begin position="1"/>
        <end position="16"/>
    </location>
</feature>
<reference evidence="2 3" key="1">
    <citation type="journal article" date="2014" name="Nature">
        <title>The genome of the recently domesticated crop plant sugar beet (Beta vulgaris).</title>
        <authorList>
            <person name="Dohm J.C."/>
            <person name="Minoche A.E."/>
            <person name="Holtgrawe D."/>
            <person name="Capella-Gutierrez S."/>
            <person name="Zakrzewski F."/>
            <person name="Tafer H."/>
            <person name="Rupp O."/>
            <person name="Sorensen T.R."/>
            <person name="Stracke R."/>
            <person name="Reinhardt R."/>
            <person name="Goesmann A."/>
            <person name="Kraft T."/>
            <person name="Schulz B."/>
            <person name="Stadler P.F."/>
            <person name="Schmidt T."/>
            <person name="Gabaldon T."/>
            <person name="Lehrach H."/>
            <person name="Weisshaar B."/>
            <person name="Himmelbauer H."/>
        </authorList>
    </citation>
    <scope>NUCLEOTIDE SEQUENCE [LARGE SCALE GENOMIC DNA]</scope>
    <source>
        <tissue evidence="2">Taproot</tissue>
    </source>
</reference>
<keyword evidence="1" id="KW-0732">Signal</keyword>